<evidence type="ECO:0000259" key="1">
    <source>
        <dbReference type="Pfam" id="PF12680"/>
    </source>
</evidence>
<organism evidence="2 3">
    <name type="scientific">Stutzerimonas stutzeri</name>
    <name type="common">Pseudomonas stutzeri</name>
    <dbReference type="NCBI Taxonomy" id="316"/>
    <lineage>
        <taxon>Bacteria</taxon>
        <taxon>Pseudomonadati</taxon>
        <taxon>Pseudomonadota</taxon>
        <taxon>Gammaproteobacteria</taxon>
        <taxon>Pseudomonadales</taxon>
        <taxon>Pseudomonadaceae</taxon>
        <taxon>Stutzerimonas</taxon>
    </lineage>
</organism>
<protein>
    <submittedName>
        <fullName evidence="2">Transcriptional regulator</fullName>
    </submittedName>
</protein>
<dbReference type="Pfam" id="PF12680">
    <property type="entry name" value="SnoaL_2"/>
    <property type="match status" value="1"/>
</dbReference>
<dbReference type="InterPro" id="IPR032710">
    <property type="entry name" value="NTF2-like_dom_sf"/>
</dbReference>
<reference evidence="2 3" key="1">
    <citation type="submission" date="2016-05" db="EMBL/GenBank/DDBJ databases">
        <title>Genome sequence of Pseudomonas stutzeri 273 and identification of the exopolysaccharide biosynthesis locus.</title>
        <authorList>
            <person name="Wu S."/>
            <person name="Sun C."/>
        </authorList>
    </citation>
    <scope>NUCLEOTIDE SEQUENCE [LARGE SCALE GENOMIC DNA]</scope>
    <source>
        <strain evidence="2 3">273</strain>
    </source>
</reference>
<dbReference type="Gene3D" id="3.10.450.50">
    <property type="match status" value="1"/>
</dbReference>
<sequence length="142" mass="16677">MSGFLQQFSANFARLDVHNLDRLAELYADNIHFTDPLHEICGLTQLHDYFAELYADLRSLDFEFFAFDEVREGEGYLRWVMSFRHPRLNQGQLISLEGCTMLRWNAAGKVVRHRDYFDAGALIYQHVPVVGSMIRWLHRRIA</sequence>
<gene>
    <name evidence="2" type="ORF">PS273GM_20090</name>
</gene>
<dbReference type="OrthoDB" id="1115105at2"/>
<dbReference type="SUPFAM" id="SSF54427">
    <property type="entry name" value="NTF2-like"/>
    <property type="match status" value="1"/>
</dbReference>
<dbReference type="RefSeq" id="WP_064482344.1">
    <property type="nucleotide sequence ID" value="NZ_CP015641.1"/>
</dbReference>
<evidence type="ECO:0000313" key="3">
    <source>
        <dbReference type="Proteomes" id="UP000077787"/>
    </source>
</evidence>
<accession>A0A172WVI8</accession>
<dbReference type="Proteomes" id="UP000077787">
    <property type="component" value="Chromosome"/>
</dbReference>
<proteinExistence type="predicted"/>
<dbReference type="InterPro" id="IPR037401">
    <property type="entry name" value="SnoaL-like"/>
</dbReference>
<dbReference type="EMBL" id="CP015641">
    <property type="protein sequence ID" value="ANF27269.1"/>
    <property type="molecule type" value="Genomic_DNA"/>
</dbReference>
<feature type="domain" description="SnoaL-like" evidence="1">
    <location>
        <begin position="12"/>
        <end position="113"/>
    </location>
</feature>
<dbReference type="AlphaFoldDB" id="A0A172WVI8"/>
<name>A0A172WVI8_STUST</name>
<evidence type="ECO:0000313" key="2">
    <source>
        <dbReference type="EMBL" id="ANF27269.1"/>
    </source>
</evidence>